<protein>
    <submittedName>
        <fullName evidence="1">Uncharacterized protein</fullName>
    </submittedName>
</protein>
<organism evidence="1">
    <name type="scientific">Arundo donax</name>
    <name type="common">Giant reed</name>
    <name type="synonym">Donax arundinaceus</name>
    <dbReference type="NCBI Taxonomy" id="35708"/>
    <lineage>
        <taxon>Eukaryota</taxon>
        <taxon>Viridiplantae</taxon>
        <taxon>Streptophyta</taxon>
        <taxon>Embryophyta</taxon>
        <taxon>Tracheophyta</taxon>
        <taxon>Spermatophyta</taxon>
        <taxon>Magnoliopsida</taxon>
        <taxon>Liliopsida</taxon>
        <taxon>Poales</taxon>
        <taxon>Poaceae</taxon>
        <taxon>PACMAD clade</taxon>
        <taxon>Arundinoideae</taxon>
        <taxon>Arundineae</taxon>
        <taxon>Arundo</taxon>
    </lineage>
</organism>
<reference evidence="1" key="1">
    <citation type="submission" date="2014-09" db="EMBL/GenBank/DDBJ databases">
        <authorList>
            <person name="Magalhaes I.L.F."/>
            <person name="Oliveira U."/>
            <person name="Santos F.R."/>
            <person name="Vidigal T.H.D.A."/>
            <person name="Brescovit A.D."/>
            <person name="Santos A.J."/>
        </authorList>
    </citation>
    <scope>NUCLEOTIDE SEQUENCE</scope>
    <source>
        <tissue evidence="1">Shoot tissue taken approximately 20 cm above the soil surface</tissue>
    </source>
</reference>
<proteinExistence type="predicted"/>
<name>A0A0A9A931_ARUDO</name>
<reference evidence="1" key="2">
    <citation type="journal article" date="2015" name="Data Brief">
        <title>Shoot transcriptome of the giant reed, Arundo donax.</title>
        <authorList>
            <person name="Barrero R.A."/>
            <person name="Guerrero F.D."/>
            <person name="Moolhuijzen P."/>
            <person name="Goolsby J.A."/>
            <person name="Tidwell J."/>
            <person name="Bellgard S.E."/>
            <person name="Bellgard M.I."/>
        </authorList>
    </citation>
    <scope>NUCLEOTIDE SEQUENCE</scope>
    <source>
        <tissue evidence="1">Shoot tissue taken approximately 20 cm above the soil surface</tissue>
    </source>
</reference>
<dbReference type="AlphaFoldDB" id="A0A0A9A931"/>
<accession>A0A0A9A931</accession>
<sequence>MYFLVFLCFCHIFVNPLRVIYFVVQNSMNFIVIKHILR</sequence>
<evidence type="ECO:0000313" key="1">
    <source>
        <dbReference type="EMBL" id="JAD47581.1"/>
    </source>
</evidence>
<dbReference type="EMBL" id="GBRH01250314">
    <property type="protein sequence ID" value="JAD47581.1"/>
    <property type="molecule type" value="Transcribed_RNA"/>
</dbReference>